<evidence type="ECO:0000256" key="10">
    <source>
        <dbReference type="ARBA" id="ARBA00048651"/>
    </source>
</evidence>
<name>A0AAD7ULE7_9STRA</name>
<keyword evidence="15" id="KW-1185">Reference proteome</keyword>
<dbReference type="CDD" id="cd01635">
    <property type="entry name" value="Glycosyltransferase_GTB-type"/>
    <property type="match status" value="1"/>
</dbReference>
<dbReference type="Pfam" id="PF00534">
    <property type="entry name" value="Glycos_transf_1"/>
    <property type="match status" value="1"/>
</dbReference>
<evidence type="ECO:0000256" key="12">
    <source>
        <dbReference type="SAM" id="SignalP"/>
    </source>
</evidence>
<evidence type="ECO:0000256" key="6">
    <source>
        <dbReference type="ARBA" id="ARBA00022676"/>
    </source>
</evidence>
<dbReference type="GO" id="GO:0016020">
    <property type="term" value="C:membrane"/>
    <property type="evidence" value="ECO:0007669"/>
    <property type="project" value="UniProtKB-SubCell"/>
</dbReference>
<keyword evidence="5" id="KW-0934">Plastid</keyword>
<evidence type="ECO:0000256" key="1">
    <source>
        <dbReference type="ARBA" id="ARBA00004229"/>
    </source>
</evidence>
<evidence type="ECO:0000256" key="7">
    <source>
        <dbReference type="ARBA" id="ARBA00022679"/>
    </source>
</evidence>
<organism evidence="14 15">
    <name type="scientific">Chrysophaeum taylorii</name>
    <dbReference type="NCBI Taxonomy" id="2483200"/>
    <lineage>
        <taxon>Eukaryota</taxon>
        <taxon>Sar</taxon>
        <taxon>Stramenopiles</taxon>
        <taxon>Ochrophyta</taxon>
        <taxon>Pelagophyceae</taxon>
        <taxon>Pelagomonadales</taxon>
        <taxon>Pelagomonadaceae</taxon>
        <taxon>Chrysophaeum</taxon>
    </lineage>
</organism>
<dbReference type="InterPro" id="IPR001296">
    <property type="entry name" value="Glyco_trans_1"/>
</dbReference>
<keyword evidence="4" id="KW-0150">Chloroplast</keyword>
<dbReference type="EMBL" id="JAQMWT010000076">
    <property type="protein sequence ID" value="KAJ8611403.1"/>
    <property type="molecule type" value="Genomic_DNA"/>
</dbReference>
<evidence type="ECO:0000313" key="15">
    <source>
        <dbReference type="Proteomes" id="UP001230188"/>
    </source>
</evidence>
<evidence type="ECO:0000256" key="3">
    <source>
        <dbReference type="ARBA" id="ARBA00009481"/>
    </source>
</evidence>
<dbReference type="InterPro" id="IPR044525">
    <property type="entry name" value="DGDG1/2"/>
</dbReference>
<evidence type="ECO:0000256" key="4">
    <source>
        <dbReference type="ARBA" id="ARBA00022528"/>
    </source>
</evidence>
<feature type="domain" description="Glycosyl transferase family 1" evidence="13">
    <location>
        <begin position="305"/>
        <end position="422"/>
    </location>
</feature>
<dbReference type="AlphaFoldDB" id="A0AAD7ULE7"/>
<dbReference type="PANTHER" id="PTHR46132">
    <property type="entry name" value="DIGALACTOSYLDIACYLGLYCEROL SYNTHASE 2, CHLOROPLASTIC"/>
    <property type="match status" value="1"/>
</dbReference>
<dbReference type="GO" id="GO:0009507">
    <property type="term" value="C:chloroplast"/>
    <property type="evidence" value="ECO:0007669"/>
    <property type="project" value="UniProtKB-SubCell"/>
</dbReference>
<proteinExistence type="inferred from homology"/>
<evidence type="ECO:0000259" key="13">
    <source>
        <dbReference type="Pfam" id="PF00534"/>
    </source>
</evidence>
<sequence>MLLLVLVPSLAFRDSRGLRAPRRRRPALVPSAERRTLLKAPQWKEEWRFRRNVWSSPQLAQEVSPEHVSAASDLSSLDRSIVIVTTASLPWMTGTAVNPALRAAYLAARGYKNVTLVLPWVADLDEQAKLFGPEKLFSSPETQADYVRRWCAENAEEAIARAPRPFAIEWYPARYAGGIGSILGIDDITSHIDPSEDDVVILEEPEHINWYRNGPRWTSRFRHVIGIAHTNYEAYTATERDGRTSLDTLVERLFTETVTRAHCDVVVQLSATLRPLPHSRVCNVHGVRETFLRIGDDKLQQQQQQQQHQQQQRKDKTTSSCYFLGKALWAKGYDQLLLLTSDSSSPDIHCFGDGSDLPEIKRKAEALGSRLSFMGRADHGNASVFGAYDVFVNPSISEVLCTATAEALAMGKSVVISRHPSNEFFYAFDKCHTFAPGDRVEFRKALDAAAADRASHDFSDRRASLDWEAATNRLVSAAALDVRAPPARLALASLVMHSYHWSMTASPLALDLWLTLSGAGPHTPWASRYPAAFKALNTTEAALKHASRTLEKASARLKRGDELARRLAKTSTSRTRRLATTLGQKNTVKHAAPNATDDEYFEDIRRRYYRRRGPARAVMNALGFRRGGVAPASRWLLASPLGDERVPKLPRELARRTARAASQLRKDLLERDMALRDVRRRRDPLPPDDDAAAPDDTPPS</sequence>
<dbReference type="SUPFAM" id="SSF53756">
    <property type="entry name" value="UDP-Glycosyltransferase/glycogen phosphorylase"/>
    <property type="match status" value="1"/>
</dbReference>
<reference evidence="14" key="1">
    <citation type="submission" date="2023-01" db="EMBL/GenBank/DDBJ databases">
        <title>Metagenome sequencing of chrysophaentin producing Chrysophaeum taylorii.</title>
        <authorList>
            <person name="Davison J."/>
            <person name="Bewley C."/>
        </authorList>
    </citation>
    <scope>NUCLEOTIDE SEQUENCE</scope>
    <source>
        <strain evidence="14">NIES-1699</strain>
    </source>
</reference>
<feature type="region of interest" description="Disordered" evidence="11">
    <location>
        <begin position="671"/>
        <end position="700"/>
    </location>
</feature>
<evidence type="ECO:0000256" key="5">
    <source>
        <dbReference type="ARBA" id="ARBA00022640"/>
    </source>
</evidence>
<evidence type="ECO:0000256" key="9">
    <source>
        <dbReference type="ARBA" id="ARBA00024055"/>
    </source>
</evidence>
<comment type="catalytic activity">
    <reaction evidence="10">
        <text>a 1,2-diacyl-3-O-(beta-D-galactosyl)-sn-glycerol + UDP-alpha-D-galactose = a 1,2-diacyl-3-O-[alpha-D-galactosyl-(1-&gt;6)-beta-D-galactosyl]-sn-glycerol + UDP + H(+)</text>
        <dbReference type="Rhea" id="RHEA:10520"/>
        <dbReference type="ChEBI" id="CHEBI:15378"/>
        <dbReference type="ChEBI" id="CHEBI:17615"/>
        <dbReference type="ChEBI" id="CHEBI:28396"/>
        <dbReference type="ChEBI" id="CHEBI:58223"/>
        <dbReference type="ChEBI" id="CHEBI:66914"/>
        <dbReference type="EC" id="2.4.1.241"/>
    </reaction>
</comment>
<dbReference type="GO" id="GO:0046481">
    <property type="term" value="F:digalactosyldiacylglycerol synthase activity"/>
    <property type="evidence" value="ECO:0007669"/>
    <property type="project" value="UniProtKB-EC"/>
</dbReference>
<comment type="subcellular location">
    <subcellularLocation>
        <location evidence="2">Membrane</location>
    </subcellularLocation>
    <subcellularLocation>
        <location evidence="1">Plastid</location>
        <location evidence="1">Chloroplast</location>
    </subcellularLocation>
</comment>
<keyword evidence="12" id="KW-0732">Signal</keyword>
<evidence type="ECO:0000313" key="14">
    <source>
        <dbReference type="EMBL" id="KAJ8611403.1"/>
    </source>
</evidence>
<accession>A0AAD7ULE7</accession>
<evidence type="ECO:0000256" key="8">
    <source>
        <dbReference type="ARBA" id="ARBA00023136"/>
    </source>
</evidence>
<dbReference type="EC" id="2.4.1.241" evidence="9"/>
<dbReference type="Proteomes" id="UP001230188">
    <property type="component" value="Unassembled WGS sequence"/>
</dbReference>
<keyword evidence="6" id="KW-0328">Glycosyltransferase</keyword>
<evidence type="ECO:0000256" key="11">
    <source>
        <dbReference type="SAM" id="MobiDB-lite"/>
    </source>
</evidence>
<dbReference type="PANTHER" id="PTHR46132:SF1">
    <property type="entry name" value="DIGALACTOSYLDIACYLGLYCEROL SYNTHASE 2, CHLOROPLASTIC"/>
    <property type="match status" value="1"/>
</dbReference>
<comment type="similarity">
    <text evidence="3">Belongs to the glycosyltransferase group 1 family. Glycosyltransferase 4 subfamily.</text>
</comment>
<keyword evidence="7" id="KW-0808">Transferase</keyword>
<evidence type="ECO:0000256" key="2">
    <source>
        <dbReference type="ARBA" id="ARBA00004370"/>
    </source>
</evidence>
<comment type="caution">
    <text evidence="14">The sequence shown here is derived from an EMBL/GenBank/DDBJ whole genome shotgun (WGS) entry which is preliminary data.</text>
</comment>
<dbReference type="Gene3D" id="3.40.50.2000">
    <property type="entry name" value="Glycogen Phosphorylase B"/>
    <property type="match status" value="1"/>
</dbReference>
<protein>
    <recommendedName>
        <fullName evidence="9">digalactosyldiacylglycerol synthase</fullName>
        <ecNumber evidence="9">2.4.1.241</ecNumber>
    </recommendedName>
</protein>
<gene>
    <name evidence="14" type="ORF">CTAYLR_006512</name>
</gene>
<feature type="signal peptide" evidence="12">
    <location>
        <begin position="1"/>
        <end position="17"/>
    </location>
</feature>
<feature type="chain" id="PRO_5042005434" description="digalactosyldiacylglycerol synthase" evidence="12">
    <location>
        <begin position="18"/>
        <end position="700"/>
    </location>
</feature>
<keyword evidence="8" id="KW-0472">Membrane</keyword>